<keyword evidence="2" id="KW-0732">Signal</keyword>
<evidence type="ECO:0000256" key="1">
    <source>
        <dbReference type="SAM" id="MobiDB-lite"/>
    </source>
</evidence>
<proteinExistence type="predicted"/>
<keyword evidence="4" id="KW-1185">Reference proteome</keyword>
<gene>
    <name evidence="3" type="ORF">D9619_004402</name>
</gene>
<evidence type="ECO:0000256" key="2">
    <source>
        <dbReference type="SAM" id="SignalP"/>
    </source>
</evidence>
<dbReference type="InterPro" id="IPR006652">
    <property type="entry name" value="Kelch_1"/>
</dbReference>
<feature type="compositionally biased region" description="Polar residues" evidence="1">
    <location>
        <begin position="810"/>
        <end position="819"/>
    </location>
</feature>
<sequence>MSMHGLSLLLLLGLLRSVHAVDVAARWGQATTVINDALFVYGGKTDQYNAFSYTSAPNVNDILYLSLSDPFSVSSPPWQLVSGSANTTSSQGPALAWSTTSAFNTSEILLFGGQPDANSDIVIVDSNDSAVLIDVFSRTEPHFITQLSGWAREPTRRIRHSASTNLSGLVFVIGGEKADGSQIGFSDHFYFDPNTPAFSPLPTSNAPPDIFGHASIILDDGRIFVFGGFSPSSGSLVPLSTIWVLDTKTLTWSVVQITGTTFPASRMSFASVLIAGGKILIHGGCDANFQVNLSDGWILDPNTMTWTEVDALSQLGSRRDHFAVSTGNEVIFGFGFGNNGPASPDMQIYDTSSGSFVPTFTPPPVTSMTQTLPAPSQTATRSPTSTAGNSPSGTKSAVHPTSTIGNGDPDTPTGDENDCPSCKKKVAVALGTSFSVVAFVVISAAGIYYVRKRRAVRDERRFMALNADDDDDDGSDSPHAQGHIPALTLHDTADSPGSRGLLGTLGMAAVASKFGSVRQQQRQKDRQASQYQRRDMLADEDTRSLGEWYSAQRRDGTGGSSWSLKSIFGAGPGFLRSREPSATSMRTMGGARTPWREKSDPFGDGASLGRDEEIGLVGGAGSGRRPHSRREASYATYASSKSGASYRDPFVDPIYEEKREEFQPMDLYTDRSIATAANTDVKDEHASATARPTPPVTPIRTSALLPLSQQTGHALSPLTERTSQSTLGVHAVSSGGSSNDHSTEQMAAGSPWMSRSQATSMTSFSYLPSLASPTSQPTSSLLNPANPAHPPSPSNDYFGAAGPPMRRSDSWWNRFSRTSFLDRRSGDGGANPRGRYDIRDPTPAPRLGAIEEGSIRSADKSRSGSGNSGNQEKQKRGSANSNGSVGPQRSLSLGSNKAPAKAKVYQDARHGRSATSVQTADTDLIEKMAASMDVVQHLRATGSTSSAGGRSVESQASVAASEMGHVVPAPQPSTAQRIDDSVALVASPEAVEDASAMPLRMESIQQGLRGAGSPTKVSERVKELERAQTQSPRQDKERERPKKVGYGLAPRASLFVANPDNRGSDDS</sequence>
<dbReference type="AlphaFoldDB" id="A0A8H5BQT4"/>
<name>A0A8H5BQT4_9AGAR</name>
<dbReference type="InterPro" id="IPR015915">
    <property type="entry name" value="Kelch-typ_b-propeller"/>
</dbReference>
<feature type="compositionally biased region" description="Basic and acidic residues" evidence="1">
    <location>
        <begin position="1033"/>
        <end position="1042"/>
    </location>
</feature>
<evidence type="ECO:0000313" key="3">
    <source>
        <dbReference type="EMBL" id="KAF5327519.1"/>
    </source>
</evidence>
<feature type="compositionally biased region" description="Basic and acidic residues" evidence="1">
    <location>
        <begin position="1017"/>
        <end position="1026"/>
    </location>
</feature>
<feature type="chain" id="PRO_5034203127" description="Galactose oxidase" evidence="2">
    <location>
        <begin position="21"/>
        <end position="1067"/>
    </location>
</feature>
<feature type="region of interest" description="Disordered" evidence="1">
    <location>
        <begin position="719"/>
        <end position="919"/>
    </location>
</feature>
<dbReference type="Proteomes" id="UP000567179">
    <property type="component" value="Unassembled WGS sequence"/>
</dbReference>
<dbReference type="OrthoDB" id="432528at2759"/>
<dbReference type="EMBL" id="JAACJJ010000014">
    <property type="protein sequence ID" value="KAF5327519.1"/>
    <property type="molecule type" value="Genomic_DNA"/>
</dbReference>
<feature type="region of interest" description="Disordered" evidence="1">
    <location>
        <begin position="467"/>
        <end position="500"/>
    </location>
</feature>
<accession>A0A8H5BQT4</accession>
<protein>
    <recommendedName>
        <fullName evidence="5">Galactose oxidase</fullName>
    </recommendedName>
</protein>
<dbReference type="Gene3D" id="2.120.10.80">
    <property type="entry name" value="Kelch-type beta propeller"/>
    <property type="match status" value="1"/>
</dbReference>
<feature type="signal peptide" evidence="2">
    <location>
        <begin position="1"/>
        <end position="20"/>
    </location>
</feature>
<organism evidence="3 4">
    <name type="scientific">Psilocybe cf. subviscida</name>
    <dbReference type="NCBI Taxonomy" id="2480587"/>
    <lineage>
        <taxon>Eukaryota</taxon>
        <taxon>Fungi</taxon>
        <taxon>Dikarya</taxon>
        <taxon>Basidiomycota</taxon>
        <taxon>Agaricomycotina</taxon>
        <taxon>Agaricomycetes</taxon>
        <taxon>Agaricomycetidae</taxon>
        <taxon>Agaricales</taxon>
        <taxon>Agaricineae</taxon>
        <taxon>Strophariaceae</taxon>
        <taxon>Psilocybe</taxon>
    </lineage>
</organism>
<feature type="compositionally biased region" description="Basic and acidic residues" evidence="1">
    <location>
        <begin position="853"/>
        <end position="862"/>
    </location>
</feature>
<feature type="region of interest" description="Disordered" evidence="1">
    <location>
        <begin position="515"/>
        <end position="538"/>
    </location>
</feature>
<feature type="compositionally biased region" description="Polar residues" evidence="1">
    <location>
        <begin position="863"/>
        <end position="895"/>
    </location>
</feature>
<feature type="compositionally biased region" description="Polar residues" evidence="1">
    <location>
        <begin position="753"/>
        <end position="779"/>
    </location>
</feature>
<comment type="caution">
    <text evidence="3">The sequence shown here is derived from an EMBL/GenBank/DDBJ whole genome shotgun (WGS) entry which is preliminary data.</text>
</comment>
<evidence type="ECO:0008006" key="5">
    <source>
        <dbReference type="Google" id="ProtNLM"/>
    </source>
</evidence>
<reference evidence="3 4" key="1">
    <citation type="journal article" date="2020" name="ISME J.">
        <title>Uncovering the hidden diversity of litter-decomposition mechanisms in mushroom-forming fungi.</title>
        <authorList>
            <person name="Floudas D."/>
            <person name="Bentzer J."/>
            <person name="Ahren D."/>
            <person name="Johansson T."/>
            <person name="Persson P."/>
            <person name="Tunlid A."/>
        </authorList>
    </citation>
    <scope>NUCLEOTIDE SEQUENCE [LARGE SCALE GENOMIC DNA]</scope>
    <source>
        <strain evidence="3 4">CBS 101986</strain>
    </source>
</reference>
<evidence type="ECO:0000313" key="4">
    <source>
        <dbReference type="Proteomes" id="UP000567179"/>
    </source>
</evidence>
<feature type="region of interest" description="Disordered" evidence="1">
    <location>
        <begin position="1004"/>
        <end position="1067"/>
    </location>
</feature>
<dbReference type="SMART" id="SM00612">
    <property type="entry name" value="Kelch"/>
    <property type="match status" value="2"/>
</dbReference>
<feature type="region of interest" description="Disordered" evidence="1">
    <location>
        <begin position="940"/>
        <end position="962"/>
    </location>
</feature>
<feature type="compositionally biased region" description="Polar residues" evidence="1">
    <location>
        <begin position="368"/>
        <end position="405"/>
    </location>
</feature>
<feature type="region of interest" description="Disordered" evidence="1">
    <location>
        <begin position="575"/>
        <end position="638"/>
    </location>
</feature>
<dbReference type="PANTHER" id="PTHR23244">
    <property type="entry name" value="KELCH REPEAT DOMAIN"/>
    <property type="match status" value="1"/>
</dbReference>
<dbReference type="Pfam" id="PF24681">
    <property type="entry name" value="Kelch_KLHDC2_KLHL20_DRC7"/>
    <property type="match status" value="1"/>
</dbReference>
<dbReference type="SUPFAM" id="SSF117281">
    <property type="entry name" value="Kelch motif"/>
    <property type="match status" value="1"/>
</dbReference>
<feature type="compositionally biased region" description="Basic and acidic residues" evidence="1">
    <location>
        <begin position="522"/>
        <end position="538"/>
    </location>
</feature>
<feature type="region of interest" description="Disordered" evidence="1">
    <location>
        <begin position="359"/>
        <end position="418"/>
    </location>
</feature>